<evidence type="ECO:0000256" key="1">
    <source>
        <dbReference type="SAM" id="MobiDB-lite"/>
    </source>
</evidence>
<organism evidence="2 3">
    <name type="scientific">Lentithecium fluviatile CBS 122367</name>
    <dbReference type="NCBI Taxonomy" id="1168545"/>
    <lineage>
        <taxon>Eukaryota</taxon>
        <taxon>Fungi</taxon>
        <taxon>Dikarya</taxon>
        <taxon>Ascomycota</taxon>
        <taxon>Pezizomycotina</taxon>
        <taxon>Dothideomycetes</taxon>
        <taxon>Pleosporomycetidae</taxon>
        <taxon>Pleosporales</taxon>
        <taxon>Massarineae</taxon>
        <taxon>Lentitheciaceae</taxon>
        <taxon>Lentithecium</taxon>
    </lineage>
</organism>
<evidence type="ECO:0000313" key="3">
    <source>
        <dbReference type="Proteomes" id="UP000799291"/>
    </source>
</evidence>
<protein>
    <submittedName>
        <fullName evidence="2">Uncharacterized protein</fullName>
    </submittedName>
</protein>
<dbReference type="Proteomes" id="UP000799291">
    <property type="component" value="Unassembled WGS sequence"/>
</dbReference>
<name>A0A6G1ISJ1_9PLEO</name>
<dbReference type="AlphaFoldDB" id="A0A6G1ISJ1"/>
<accession>A0A6G1ISJ1</accession>
<evidence type="ECO:0000313" key="2">
    <source>
        <dbReference type="EMBL" id="KAF2680839.1"/>
    </source>
</evidence>
<proteinExistence type="predicted"/>
<reference evidence="2" key="1">
    <citation type="journal article" date="2020" name="Stud. Mycol.">
        <title>101 Dothideomycetes genomes: a test case for predicting lifestyles and emergence of pathogens.</title>
        <authorList>
            <person name="Haridas S."/>
            <person name="Albert R."/>
            <person name="Binder M."/>
            <person name="Bloem J."/>
            <person name="Labutti K."/>
            <person name="Salamov A."/>
            <person name="Andreopoulos B."/>
            <person name="Baker S."/>
            <person name="Barry K."/>
            <person name="Bills G."/>
            <person name="Bluhm B."/>
            <person name="Cannon C."/>
            <person name="Castanera R."/>
            <person name="Culley D."/>
            <person name="Daum C."/>
            <person name="Ezra D."/>
            <person name="Gonzalez J."/>
            <person name="Henrissat B."/>
            <person name="Kuo A."/>
            <person name="Liang C."/>
            <person name="Lipzen A."/>
            <person name="Lutzoni F."/>
            <person name="Magnuson J."/>
            <person name="Mondo S."/>
            <person name="Nolan M."/>
            <person name="Ohm R."/>
            <person name="Pangilinan J."/>
            <person name="Park H.-J."/>
            <person name="Ramirez L."/>
            <person name="Alfaro M."/>
            <person name="Sun H."/>
            <person name="Tritt A."/>
            <person name="Yoshinaga Y."/>
            <person name="Zwiers L.-H."/>
            <person name="Turgeon B."/>
            <person name="Goodwin S."/>
            <person name="Spatafora J."/>
            <person name="Crous P."/>
            <person name="Grigoriev I."/>
        </authorList>
    </citation>
    <scope>NUCLEOTIDE SEQUENCE</scope>
    <source>
        <strain evidence="2">CBS 122367</strain>
    </source>
</reference>
<keyword evidence="3" id="KW-1185">Reference proteome</keyword>
<gene>
    <name evidence="2" type="ORF">K458DRAFT_392509</name>
</gene>
<sequence>MGLGLPQNEGTAGSPISTWQQPSWSHMGQMGLQSAEATPVSEVQRYTERGEQPPARAHGSSRPRATFLPWTLLMESFNSSFHFPRTRLEKPTATLKVKPHVGEMLMWTSPCVVERSTSGLPPRAYQRDLPMNRRWGFLLRQYGSHVSTTWAGLPIELQIARTSTVADLHRAHGDRRVQATDSSTLLGK</sequence>
<dbReference type="EMBL" id="MU005594">
    <property type="protein sequence ID" value="KAF2680839.1"/>
    <property type="molecule type" value="Genomic_DNA"/>
</dbReference>
<feature type="compositionally biased region" description="Polar residues" evidence="1">
    <location>
        <begin position="8"/>
        <end position="36"/>
    </location>
</feature>
<feature type="region of interest" description="Disordered" evidence="1">
    <location>
        <begin position="1"/>
        <end position="63"/>
    </location>
</feature>